<evidence type="ECO:0000313" key="1">
    <source>
        <dbReference type="EMBL" id="MPN28375.1"/>
    </source>
</evidence>
<proteinExistence type="predicted"/>
<accession>A0A645GNS8</accession>
<dbReference type="EMBL" id="VSSQ01078644">
    <property type="protein sequence ID" value="MPN28375.1"/>
    <property type="molecule type" value="Genomic_DNA"/>
</dbReference>
<dbReference type="Gene3D" id="3.40.50.2000">
    <property type="entry name" value="Glycogen Phosphorylase B"/>
    <property type="match status" value="1"/>
</dbReference>
<dbReference type="AlphaFoldDB" id="A0A645GNS8"/>
<gene>
    <name evidence="1" type="ORF">SDC9_175816</name>
</gene>
<evidence type="ECO:0008006" key="2">
    <source>
        <dbReference type="Google" id="ProtNLM"/>
    </source>
</evidence>
<organism evidence="1">
    <name type="scientific">bioreactor metagenome</name>
    <dbReference type="NCBI Taxonomy" id="1076179"/>
    <lineage>
        <taxon>unclassified sequences</taxon>
        <taxon>metagenomes</taxon>
        <taxon>ecological metagenomes</taxon>
    </lineage>
</organism>
<sequence>MTKNLNKITYLTHDEAIKKQHSSQVLLLLINRSANAKGILTGKFFEYLASDRPVLGIGPVDGDAAAILNETGAGIMVDFDDVETAQETILHYYKLYKKNQLTLDADSVDKYSRKNLTGNLSDLLNHTTANA</sequence>
<reference evidence="1" key="1">
    <citation type="submission" date="2019-08" db="EMBL/GenBank/DDBJ databases">
        <authorList>
            <person name="Kucharzyk K."/>
            <person name="Murdoch R.W."/>
            <person name="Higgins S."/>
            <person name="Loffler F."/>
        </authorList>
    </citation>
    <scope>NUCLEOTIDE SEQUENCE</scope>
</reference>
<comment type="caution">
    <text evidence="1">The sequence shown here is derived from an EMBL/GenBank/DDBJ whole genome shotgun (WGS) entry which is preliminary data.</text>
</comment>
<name>A0A645GNS8_9ZZZZ</name>
<protein>
    <recommendedName>
        <fullName evidence="2">Glycosyl transferase family 1 domain-containing protein</fullName>
    </recommendedName>
</protein>